<evidence type="ECO:0000256" key="1">
    <source>
        <dbReference type="SAM" id="MobiDB-lite"/>
    </source>
</evidence>
<accession>A0A3R0Y0R6</accession>
<sequence>MKHVKNVFLVLAFALSAAAFSTSATAANDTKTSPKTDDIPHNPLPEMNELCKSLLEEGLVILPNMLKDCWGN</sequence>
<dbReference type="Proteomes" id="UP000885392">
    <property type="component" value="Unassembled WGS sequence"/>
</dbReference>
<name>A0A3R0Y0R6_SALER</name>
<feature type="region of interest" description="Disordered" evidence="1">
    <location>
        <begin position="23"/>
        <end position="43"/>
    </location>
</feature>
<evidence type="ECO:0000313" key="3">
    <source>
        <dbReference type="EMBL" id="MLW03906.1"/>
    </source>
</evidence>
<proteinExistence type="predicted"/>
<feature type="chain" id="PRO_5018568577" evidence="2">
    <location>
        <begin position="27"/>
        <end position="72"/>
    </location>
</feature>
<feature type="signal peptide" evidence="2">
    <location>
        <begin position="1"/>
        <end position="26"/>
    </location>
</feature>
<dbReference type="EMBL" id="RVIJ01000076">
    <property type="protein sequence ID" value="MLW03906.1"/>
    <property type="molecule type" value="Genomic_DNA"/>
</dbReference>
<gene>
    <name evidence="3" type="ORF">EAK82_27880</name>
</gene>
<organism evidence="3">
    <name type="scientific">Salmonella enterica</name>
    <name type="common">Salmonella choleraesuis</name>
    <dbReference type="NCBI Taxonomy" id="28901"/>
    <lineage>
        <taxon>Bacteria</taxon>
        <taxon>Pseudomonadati</taxon>
        <taxon>Pseudomonadota</taxon>
        <taxon>Gammaproteobacteria</taxon>
        <taxon>Enterobacterales</taxon>
        <taxon>Enterobacteriaceae</taxon>
        <taxon>Salmonella</taxon>
    </lineage>
</organism>
<keyword evidence="2" id="KW-0732">Signal</keyword>
<dbReference type="AlphaFoldDB" id="A0A3R0Y0R6"/>
<comment type="caution">
    <text evidence="3">The sequence shown here is derived from an EMBL/GenBank/DDBJ whole genome shotgun (WGS) entry which is preliminary data.</text>
</comment>
<reference evidence="3" key="1">
    <citation type="submission" date="2018-10" db="EMBL/GenBank/DDBJ databases">
        <authorList>
            <consortium name="PulseNet: The National Subtyping Network for Foodborne Disease Surveillance"/>
            <person name="Tarr C.L."/>
            <person name="Trees E."/>
            <person name="Katz L.S."/>
            <person name="Carleton-Romer H.A."/>
            <person name="Stroika S."/>
            <person name="Kucerova Z."/>
            <person name="Roache K.F."/>
            <person name="Sabol A.L."/>
            <person name="Besser J."/>
            <person name="Gerner-Smidt P."/>
        </authorList>
    </citation>
    <scope>NUCLEOTIDE SEQUENCE [LARGE SCALE GENOMIC DNA]</scope>
    <source>
        <strain evidence="3">PNUSAS038541</strain>
    </source>
</reference>
<dbReference type="RefSeq" id="WP_366548079.1">
    <property type="nucleotide sequence ID" value="NZ_MXMT01000016.1"/>
</dbReference>
<evidence type="ECO:0000256" key="2">
    <source>
        <dbReference type="SAM" id="SignalP"/>
    </source>
</evidence>
<protein>
    <submittedName>
        <fullName evidence="3">Uncharacterized protein</fullName>
    </submittedName>
</protein>